<dbReference type="Pfam" id="PF01618">
    <property type="entry name" value="MotA_ExbB"/>
    <property type="match status" value="1"/>
</dbReference>
<accession>A0ABV2B3Z3</accession>
<evidence type="ECO:0000256" key="4">
    <source>
        <dbReference type="ARBA" id="ARBA00022519"/>
    </source>
</evidence>
<keyword evidence="6 10" id="KW-0812">Transmembrane</keyword>
<keyword evidence="7 10" id="KW-1133">Transmembrane helix</keyword>
<evidence type="ECO:0000256" key="10">
    <source>
        <dbReference type="HAMAP-Rule" id="MF_02202"/>
    </source>
</evidence>
<keyword evidence="4 10" id="KW-0997">Cell inner membrane</keyword>
<comment type="similarity">
    <text evidence="2 10">Belongs to the ExbB/TolQ family.</text>
</comment>
<dbReference type="InterPro" id="IPR002898">
    <property type="entry name" value="MotA_ExbB_proton_chnl"/>
</dbReference>
<keyword evidence="3 10" id="KW-1003">Cell membrane</keyword>
<feature type="transmembrane region" description="Helical" evidence="10">
    <location>
        <begin position="177"/>
        <end position="198"/>
    </location>
</feature>
<comment type="subcellular location">
    <subcellularLocation>
        <location evidence="10">Cell inner membrane</location>
        <topology evidence="10">Multi-pass membrane protein</topology>
    </subcellularLocation>
    <subcellularLocation>
        <location evidence="1">Cell membrane</location>
        <topology evidence="1">Multi-pass membrane protein</topology>
    </subcellularLocation>
</comment>
<keyword evidence="9 10" id="KW-0131">Cell cycle</keyword>
<dbReference type="RefSeq" id="WP_353112339.1">
    <property type="nucleotide sequence ID" value="NZ_APND01000004.1"/>
</dbReference>
<evidence type="ECO:0000256" key="7">
    <source>
        <dbReference type="ARBA" id="ARBA00022989"/>
    </source>
</evidence>
<evidence type="ECO:0000256" key="11">
    <source>
        <dbReference type="SAM" id="MobiDB-lite"/>
    </source>
</evidence>
<comment type="subunit">
    <text evidence="10">The Tol-Pal system is composed of five core proteins: the inner membrane proteins TolA, TolQ and TolR, the periplasmic protein TolB and the outer membrane protein Pal. They form a network linking the inner and outer membranes and the peptidoglycan layer.</text>
</comment>
<comment type="caution">
    <text evidence="13">The sequence shown here is derived from an EMBL/GenBank/DDBJ whole genome shotgun (WGS) entry which is preliminary data.</text>
</comment>
<keyword evidence="14" id="KW-1185">Reference proteome</keyword>
<dbReference type="HAMAP" id="MF_02202">
    <property type="entry name" value="TolQ"/>
    <property type="match status" value="1"/>
</dbReference>
<keyword evidence="5 10" id="KW-0132">Cell division</keyword>
<feature type="compositionally biased region" description="Pro residues" evidence="11">
    <location>
        <begin position="241"/>
        <end position="253"/>
    </location>
</feature>
<dbReference type="NCBIfam" id="TIGR02796">
    <property type="entry name" value="tolQ"/>
    <property type="match status" value="1"/>
</dbReference>
<name>A0ABV2B3Z3_9GAMM</name>
<organism evidence="13 14">
    <name type="scientific">Salinisphaera dokdonensis CL-ES53</name>
    <dbReference type="NCBI Taxonomy" id="1304272"/>
    <lineage>
        <taxon>Bacteria</taxon>
        <taxon>Pseudomonadati</taxon>
        <taxon>Pseudomonadota</taxon>
        <taxon>Gammaproteobacteria</taxon>
        <taxon>Salinisphaerales</taxon>
        <taxon>Salinisphaeraceae</taxon>
        <taxon>Salinisphaera</taxon>
    </lineage>
</organism>
<evidence type="ECO:0000259" key="12">
    <source>
        <dbReference type="Pfam" id="PF01618"/>
    </source>
</evidence>
<keyword evidence="8 10" id="KW-0472">Membrane</keyword>
<feature type="domain" description="MotA/TolQ/ExbB proton channel" evidence="12">
    <location>
        <begin position="103"/>
        <end position="210"/>
    </location>
</feature>
<evidence type="ECO:0000256" key="6">
    <source>
        <dbReference type="ARBA" id="ARBA00022692"/>
    </source>
</evidence>
<evidence type="ECO:0000256" key="8">
    <source>
        <dbReference type="ARBA" id="ARBA00023136"/>
    </source>
</evidence>
<evidence type="ECO:0000313" key="13">
    <source>
        <dbReference type="EMBL" id="MES1930282.1"/>
    </source>
</evidence>
<feature type="transmembrane region" description="Helical" evidence="10">
    <location>
        <begin position="12"/>
        <end position="39"/>
    </location>
</feature>
<dbReference type="EMBL" id="APND01000004">
    <property type="protein sequence ID" value="MES1930282.1"/>
    <property type="molecule type" value="Genomic_DNA"/>
</dbReference>
<dbReference type="InterPro" id="IPR014163">
    <property type="entry name" value="Tol-Pal_TolQ"/>
</dbReference>
<dbReference type="PANTHER" id="PTHR30625">
    <property type="entry name" value="PROTEIN TOLQ"/>
    <property type="match status" value="1"/>
</dbReference>
<dbReference type="PANTHER" id="PTHR30625:SF3">
    <property type="entry name" value="TOL-PAL SYSTEM PROTEIN TOLQ"/>
    <property type="match status" value="1"/>
</dbReference>
<gene>
    <name evidence="10" type="primary">tolQ</name>
    <name evidence="13" type="ORF">SADO_13543</name>
</gene>
<evidence type="ECO:0000256" key="2">
    <source>
        <dbReference type="ARBA" id="ARBA00010442"/>
    </source>
</evidence>
<evidence type="ECO:0000256" key="1">
    <source>
        <dbReference type="ARBA" id="ARBA00004651"/>
    </source>
</evidence>
<comment type="function">
    <text evidence="10">Part of the Tol-Pal system, which plays a role in outer membrane invagination during cell division and is important for maintaining outer membrane integrity.</text>
</comment>
<evidence type="ECO:0000256" key="3">
    <source>
        <dbReference type="ARBA" id="ARBA00022475"/>
    </source>
</evidence>
<proteinExistence type="inferred from homology"/>
<evidence type="ECO:0000256" key="9">
    <source>
        <dbReference type="ARBA" id="ARBA00023306"/>
    </source>
</evidence>
<evidence type="ECO:0000256" key="5">
    <source>
        <dbReference type="ARBA" id="ARBA00022618"/>
    </source>
</evidence>
<reference evidence="13 14" key="1">
    <citation type="submission" date="2013-03" db="EMBL/GenBank/DDBJ databases">
        <title>Salinisphaera dokdonensis CL-ES53 Genome Sequencing.</title>
        <authorList>
            <person name="Li C."/>
            <person name="Lai Q."/>
            <person name="Shao Z."/>
        </authorList>
    </citation>
    <scope>NUCLEOTIDE SEQUENCE [LARGE SCALE GENOMIC DNA]</scope>
    <source>
        <strain evidence="13 14">CL-ES53</strain>
    </source>
</reference>
<feature type="transmembrane region" description="Helical" evidence="10">
    <location>
        <begin position="130"/>
        <end position="157"/>
    </location>
</feature>
<sequence length="253" mass="27739">MNVATDMSLWGLVMQASLLVKLVMLALLLASVGSWIVIFSKRRMLRQTQNDMEWFEDRFWSGGNLKDIYAETQQQADTSRGMPSIFRGGYEELKRQRTAGVATPQETVPSVQRAMRVALSRELERLERGLAMLATVGSISPYVGLFGTVWGIMSAFIALGNVKQASLSMVAPGIAEALIATAMGLFAAIPAVVAYNFFSNKVDFIENRFQTFMEEMSGIVERGMNAASPAPKAASEKPRPAANPEPVRTPPEL</sequence>
<evidence type="ECO:0000313" key="14">
    <source>
        <dbReference type="Proteomes" id="UP001460888"/>
    </source>
</evidence>
<feature type="region of interest" description="Disordered" evidence="11">
    <location>
        <begin position="225"/>
        <end position="253"/>
    </location>
</feature>
<dbReference type="InterPro" id="IPR050790">
    <property type="entry name" value="ExbB/TolQ_transport"/>
</dbReference>
<protein>
    <recommendedName>
        <fullName evidence="10">Tol-Pal system protein TolQ</fullName>
    </recommendedName>
</protein>
<dbReference type="Proteomes" id="UP001460888">
    <property type="component" value="Unassembled WGS sequence"/>
</dbReference>